<organism evidence="1 2">
    <name type="scientific">Nocardioides albertanoniae</name>
    <dbReference type="NCBI Taxonomy" id="1175486"/>
    <lineage>
        <taxon>Bacteria</taxon>
        <taxon>Bacillati</taxon>
        <taxon>Actinomycetota</taxon>
        <taxon>Actinomycetes</taxon>
        <taxon>Propionibacteriales</taxon>
        <taxon>Nocardioidaceae</taxon>
        <taxon>Nocardioides</taxon>
    </lineage>
</organism>
<evidence type="ECO:0000313" key="1">
    <source>
        <dbReference type="EMBL" id="TQL66165.1"/>
    </source>
</evidence>
<keyword evidence="2" id="KW-1185">Reference proteome</keyword>
<accession>A0A543A0Q2</accession>
<evidence type="ECO:0000313" key="2">
    <source>
        <dbReference type="Proteomes" id="UP000320209"/>
    </source>
</evidence>
<dbReference type="AlphaFoldDB" id="A0A543A0Q2"/>
<comment type="caution">
    <text evidence="1">The sequence shown here is derived from an EMBL/GenBank/DDBJ whole genome shotgun (WGS) entry which is preliminary data.</text>
</comment>
<name>A0A543A0Q2_9ACTN</name>
<proteinExistence type="predicted"/>
<dbReference type="EMBL" id="VFOV01000001">
    <property type="protein sequence ID" value="TQL66165.1"/>
    <property type="molecule type" value="Genomic_DNA"/>
</dbReference>
<sequence length="176" mass="19440">MFISGVAPMPDFVLPGTWMQCPVGDIEREEHLLGLISRSRQGGEGIAAEMRRRLDRLRVAGGDQIFLRQDRPTLLTLTWPRTLPSPAIFAGHSAAIEALRAEAGGDATQVRSQQGFHIVRAARSDAVAESSTYWIAHPASARTLVVDVTDYEGDRRRLAIYDSIIGLLSWKDTDTR</sequence>
<dbReference type="Proteomes" id="UP000320209">
    <property type="component" value="Unassembled WGS sequence"/>
</dbReference>
<protein>
    <submittedName>
        <fullName evidence="1">Uncharacterized protein</fullName>
    </submittedName>
</protein>
<reference evidence="1 2" key="1">
    <citation type="submission" date="2019-06" db="EMBL/GenBank/DDBJ databases">
        <title>Sequencing the genomes of 1000 actinobacteria strains.</title>
        <authorList>
            <person name="Klenk H.-P."/>
        </authorList>
    </citation>
    <scope>NUCLEOTIDE SEQUENCE [LARGE SCALE GENOMIC DNA]</scope>
    <source>
        <strain evidence="1 2">DSM 25218</strain>
    </source>
</reference>
<gene>
    <name evidence="1" type="ORF">FB381_0013</name>
</gene>